<dbReference type="STRING" id="1604334.SAMN05421546_1705"/>
<dbReference type="AlphaFoldDB" id="A0A1N6UN10"/>
<name>A0A1N6UN10_9GAMM</name>
<reference evidence="2" key="1">
    <citation type="submission" date="2017-01" db="EMBL/GenBank/DDBJ databases">
        <authorList>
            <person name="Varghese N."/>
            <person name="Submissions S."/>
        </authorList>
    </citation>
    <scope>NUCLEOTIDE SEQUENCE [LARGE SCALE GENOMIC DNA]</scope>
    <source>
        <strain evidence="2">UM1</strain>
    </source>
</reference>
<dbReference type="EMBL" id="FTLW01000003">
    <property type="protein sequence ID" value="SIQ66979.1"/>
    <property type="molecule type" value="Genomic_DNA"/>
</dbReference>
<evidence type="ECO:0008006" key="3">
    <source>
        <dbReference type="Google" id="ProtNLM"/>
    </source>
</evidence>
<dbReference type="Proteomes" id="UP000241788">
    <property type="component" value="Unassembled WGS sequence"/>
</dbReference>
<dbReference type="PANTHER" id="PTHR33986:SF15">
    <property type="entry name" value="MITOCHONDRIAL FISSION PROTEIN ELM1"/>
    <property type="match status" value="1"/>
</dbReference>
<accession>A0A1N6UN10</accession>
<dbReference type="PANTHER" id="PTHR33986">
    <property type="entry name" value="OS02G0535700 PROTEIN"/>
    <property type="match status" value="1"/>
</dbReference>
<evidence type="ECO:0000313" key="2">
    <source>
        <dbReference type="Proteomes" id="UP000241788"/>
    </source>
</evidence>
<dbReference type="Pfam" id="PF06258">
    <property type="entry name" value="Mito_fiss_Elm1"/>
    <property type="match status" value="1"/>
</dbReference>
<keyword evidence="2" id="KW-1185">Reference proteome</keyword>
<proteinExistence type="predicted"/>
<sequence length="260" mass="28586">MSLGNAFASTMANPPTLVIGCGRQAALATRLLRRAGSRAIQILDPRLDPRHWDRVIAPVHDELHGDNVIPMLGSLHDVDDLWLARARSDFAQMADFASPRIALLVGGPSKHWSMDDADFEDALARLRQTMSANRGSLLATASRRTPERWRSILRESGADLVWCDDNDGPNPYRGLLGWADAIVCTADSVNMLSEAAATTVPVYVIGADQIRGRPRTFVETLLTRRRIHPLTDDLAAFAIGPLRESARVAGLLHDWLDSPR</sequence>
<protein>
    <recommendedName>
        <fullName evidence="3">Nucleoside-diphosphate sugar epimerase</fullName>
    </recommendedName>
</protein>
<evidence type="ECO:0000313" key="1">
    <source>
        <dbReference type="EMBL" id="SIQ66979.1"/>
    </source>
</evidence>
<dbReference type="InterPro" id="IPR009367">
    <property type="entry name" value="Elm1-like"/>
</dbReference>
<organism evidence="1 2">
    <name type="scientific">Solilutibacter tolerans</name>
    <dbReference type="NCBI Taxonomy" id="1604334"/>
    <lineage>
        <taxon>Bacteria</taxon>
        <taxon>Pseudomonadati</taxon>
        <taxon>Pseudomonadota</taxon>
        <taxon>Gammaproteobacteria</taxon>
        <taxon>Lysobacterales</taxon>
        <taxon>Lysobacteraceae</taxon>
        <taxon>Solilutibacter</taxon>
    </lineage>
</organism>
<gene>
    <name evidence="1" type="ORF">SAMN05421546_1705</name>
</gene>